<name>A0A166E4B2_9AGAM</name>
<feature type="transmembrane region" description="Helical" evidence="1">
    <location>
        <begin position="20"/>
        <end position="44"/>
    </location>
</feature>
<gene>
    <name evidence="2" type="ORF">SISSUDRAFT_667252</name>
</gene>
<keyword evidence="3" id="KW-1185">Reference proteome</keyword>
<dbReference type="OrthoDB" id="3232296at2759"/>
<evidence type="ECO:0000313" key="3">
    <source>
        <dbReference type="Proteomes" id="UP000076798"/>
    </source>
</evidence>
<evidence type="ECO:0000256" key="1">
    <source>
        <dbReference type="SAM" id="Phobius"/>
    </source>
</evidence>
<keyword evidence="1" id="KW-0812">Transmembrane</keyword>
<evidence type="ECO:0008006" key="4">
    <source>
        <dbReference type="Google" id="ProtNLM"/>
    </source>
</evidence>
<organism evidence="2 3">
    <name type="scientific">Sistotremastrum suecicum HHB10207 ss-3</name>
    <dbReference type="NCBI Taxonomy" id="1314776"/>
    <lineage>
        <taxon>Eukaryota</taxon>
        <taxon>Fungi</taxon>
        <taxon>Dikarya</taxon>
        <taxon>Basidiomycota</taxon>
        <taxon>Agaricomycotina</taxon>
        <taxon>Agaricomycetes</taxon>
        <taxon>Sistotremastrales</taxon>
        <taxon>Sistotremastraceae</taxon>
        <taxon>Sistotremastrum</taxon>
    </lineage>
</organism>
<feature type="transmembrane region" description="Helical" evidence="1">
    <location>
        <begin position="174"/>
        <end position="200"/>
    </location>
</feature>
<feature type="transmembrane region" description="Helical" evidence="1">
    <location>
        <begin position="100"/>
        <end position="118"/>
    </location>
</feature>
<feature type="transmembrane region" description="Helical" evidence="1">
    <location>
        <begin position="53"/>
        <end position="73"/>
    </location>
</feature>
<keyword evidence="1" id="KW-1133">Transmembrane helix</keyword>
<dbReference type="AlphaFoldDB" id="A0A166E4B2"/>
<feature type="transmembrane region" description="Helical" evidence="1">
    <location>
        <begin position="245"/>
        <end position="268"/>
    </location>
</feature>
<reference evidence="2 3" key="1">
    <citation type="journal article" date="2016" name="Mol. Biol. Evol.">
        <title>Comparative Genomics of Early-Diverging Mushroom-Forming Fungi Provides Insights into the Origins of Lignocellulose Decay Capabilities.</title>
        <authorList>
            <person name="Nagy L.G."/>
            <person name="Riley R."/>
            <person name="Tritt A."/>
            <person name="Adam C."/>
            <person name="Daum C."/>
            <person name="Floudas D."/>
            <person name="Sun H."/>
            <person name="Yadav J.S."/>
            <person name="Pangilinan J."/>
            <person name="Larsson K.H."/>
            <person name="Matsuura K."/>
            <person name="Barry K."/>
            <person name="Labutti K."/>
            <person name="Kuo R."/>
            <person name="Ohm R.A."/>
            <person name="Bhattacharya S.S."/>
            <person name="Shirouzu T."/>
            <person name="Yoshinaga Y."/>
            <person name="Martin F.M."/>
            <person name="Grigoriev I.V."/>
            <person name="Hibbett D.S."/>
        </authorList>
    </citation>
    <scope>NUCLEOTIDE SEQUENCE [LARGE SCALE GENOMIC DNA]</scope>
    <source>
        <strain evidence="2 3">HHB10207 ss-3</strain>
    </source>
</reference>
<accession>A0A166E4B2</accession>
<feature type="transmembrane region" description="Helical" evidence="1">
    <location>
        <begin position="130"/>
        <end position="154"/>
    </location>
</feature>
<sequence>MGFPVGADGFEFGQHPRLIQLIWFSLLIAGQIGLSFLLLTFLLARSTTRRMNVLYNFILLSLIGTPIYLILFYTGQFMTTTPPYTQCLVQAVLKHGYDPAAISSAFFLVLETLMSTIRGPVSSSSGHSHWMLLGLPYLNWMIVSTATAVIGLRFPEKVARGRHSFFCTINDATFGAILTWEMVLIAAATLVCQVALGIVVHKRRKACRKLGVPSALNLSQIVRISVFNLWELIGLLLNSAALGEFIGQTMIATSFLAIVPLSVFVIFASQKDIMNFWRCLWQQQMKETPIKDADPELQRVSVKLSSPKYDSCIRERSQAPTASLTETTVQIG</sequence>
<protein>
    <recommendedName>
        <fullName evidence="4">G-protein coupled receptors family 1 profile domain-containing protein</fullName>
    </recommendedName>
</protein>
<dbReference type="Proteomes" id="UP000076798">
    <property type="component" value="Unassembled WGS sequence"/>
</dbReference>
<keyword evidence="1" id="KW-0472">Membrane</keyword>
<feature type="transmembrane region" description="Helical" evidence="1">
    <location>
        <begin position="221"/>
        <end position="239"/>
    </location>
</feature>
<evidence type="ECO:0000313" key="2">
    <source>
        <dbReference type="EMBL" id="KZT39195.1"/>
    </source>
</evidence>
<dbReference type="EMBL" id="KV428050">
    <property type="protein sequence ID" value="KZT39195.1"/>
    <property type="molecule type" value="Genomic_DNA"/>
</dbReference>
<proteinExistence type="predicted"/>